<dbReference type="Proteomes" id="UP000244173">
    <property type="component" value="Chromosome"/>
</dbReference>
<dbReference type="InterPro" id="IPR016181">
    <property type="entry name" value="Acyl_CoA_acyltransferase"/>
</dbReference>
<dbReference type="KEGG" id="maer:DAI18_05445"/>
<dbReference type="CDD" id="cd04301">
    <property type="entry name" value="NAT_SF"/>
    <property type="match status" value="1"/>
</dbReference>
<dbReference type="Gene3D" id="3.40.630.30">
    <property type="match status" value="1"/>
</dbReference>
<gene>
    <name evidence="2" type="ORF">DAI18_05445</name>
</gene>
<sequence>MHKFKITFEKNDLKSRELAAVLESAGFGSAEKYLGVAEFSRKFFPPGTVGVFAFDAESQKLVGFARAFTDEIFTTYISEVCVCPRYQKRGIGTDLVKELKQRFSQTAIFAEAFEGNTSIFSSNHIVQKEKLVVCSRAPCMTA</sequence>
<feature type="domain" description="N-acetyltransferase" evidence="1">
    <location>
        <begin position="6"/>
        <end position="142"/>
    </location>
</feature>
<dbReference type="InterPro" id="IPR000182">
    <property type="entry name" value="GNAT_dom"/>
</dbReference>
<keyword evidence="3" id="KW-1185">Reference proteome</keyword>
<reference evidence="2 3" key="1">
    <citation type="submission" date="2018-04" db="EMBL/GenBank/DDBJ databases">
        <title>Denitrifier Microvirgula.</title>
        <authorList>
            <person name="Anderson E."/>
            <person name="Jang J."/>
            <person name="Ishii S."/>
        </authorList>
    </citation>
    <scope>NUCLEOTIDE SEQUENCE [LARGE SCALE GENOMIC DNA]</scope>
    <source>
        <strain evidence="2 3">BE2.4</strain>
    </source>
</reference>
<dbReference type="RefSeq" id="WP_107888876.1">
    <property type="nucleotide sequence ID" value="NZ_CP028519.1"/>
</dbReference>
<name>A0A2S0P882_9NEIS</name>
<dbReference type="Pfam" id="PF00583">
    <property type="entry name" value="Acetyltransf_1"/>
    <property type="match status" value="1"/>
</dbReference>
<evidence type="ECO:0000313" key="3">
    <source>
        <dbReference type="Proteomes" id="UP000244173"/>
    </source>
</evidence>
<dbReference type="EMBL" id="CP028519">
    <property type="protein sequence ID" value="AVY93552.1"/>
    <property type="molecule type" value="Genomic_DNA"/>
</dbReference>
<evidence type="ECO:0000259" key="1">
    <source>
        <dbReference type="PROSITE" id="PS51186"/>
    </source>
</evidence>
<protein>
    <recommendedName>
        <fullName evidence="1">N-acetyltransferase domain-containing protein</fullName>
    </recommendedName>
</protein>
<dbReference type="AlphaFoldDB" id="A0A2S0P882"/>
<dbReference type="SUPFAM" id="SSF55729">
    <property type="entry name" value="Acyl-CoA N-acyltransferases (Nat)"/>
    <property type="match status" value="1"/>
</dbReference>
<dbReference type="GO" id="GO:0016747">
    <property type="term" value="F:acyltransferase activity, transferring groups other than amino-acyl groups"/>
    <property type="evidence" value="ECO:0007669"/>
    <property type="project" value="InterPro"/>
</dbReference>
<accession>A0A2S0P882</accession>
<evidence type="ECO:0000313" key="2">
    <source>
        <dbReference type="EMBL" id="AVY93552.1"/>
    </source>
</evidence>
<dbReference type="PROSITE" id="PS51186">
    <property type="entry name" value="GNAT"/>
    <property type="match status" value="1"/>
</dbReference>
<proteinExistence type="predicted"/>
<organism evidence="2 3">
    <name type="scientific">Microvirgula aerodenitrificans</name>
    <dbReference type="NCBI Taxonomy" id="57480"/>
    <lineage>
        <taxon>Bacteria</taxon>
        <taxon>Pseudomonadati</taxon>
        <taxon>Pseudomonadota</taxon>
        <taxon>Betaproteobacteria</taxon>
        <taxon>Neisseriales</taxon>
        <taxon>Aquaspirillaceae</taxon>
        <taxon>Microvirgula</taxon>
    </lineage>
</organism>
<dbReference type="OrthoDB" id="9775804at2"/>